<evidence type="ECO:0000313" key="1">
    <source>
        <dbReference type="EMBL" id="RXG91998.1"/>
    </source>
</evidence>
<evidence type="ECO:0000313" key="2">
    <source>
        <dbReference type="Proteomes" id="UP000290174"/>
    </source>
</evidence>
<comment type="caution">
    <text evidence="1">The sequence shown here is derived from an EMBL/GenBank/DDBJ whole genome shotgun (WGS) entry which is preliminary data.</text>
</comment>
<gene>
    <name evidence="1" type="ORF">EAS61_23960</name>
</gene>
<dbReference type="AlphaFoldDB" id="A0A4Q0QIF9"/>
<dbReference type="Proteomes" id="UP000290174">
    <property type="component" value="Unassembled WGS sequence"/>
</dbReference>
<reference evidence="1 2" key="1">
    <citation type="submission" date="2018-11" db="EMBL/GenBank/DDBJ databases">
        <title>Bradyrhizobium sp. nov., isolated from effective nodules of peanut in China.</title>
        <authorList>
            <person name="Li Y."/>
        </authorList>
    </citation>
    <scope>NUCLEOTIDE SEQUENCE [LARGE SCALE GENOMIC DNA]</scope>
    <source>
        <strain evidence="1 2">CCBAU 51770</strain>
    </source>
</reference>
<protein>
    <submittedName>
        <fullName evidence="1">Uncharacterized protein</fullName>
    </submittedName>
</protein>
<dbReference type="EMBL" id="RKMK01000024">
    <property type="protein sequence ID" value="RXG91998.1"/>
    <property type="molecule type" value="Genomic_DNA"/>
</dbReference>
<proteinExistence type="predicted"/>
<accession>A0A4Q0QIF9</accession>
<name>A0A4Q0QIF9_9BRAD</name>
<sequence length="263" mass="30102">MQLVQIAPSILFTSKPSVYDLLLRNRQRNVSGALVIFGWSGSVNVGRPEPEPGTLLDRSLLWSRAVSWLEEKDMISIRYDTFGPPIIFKHRDFNDKFDDLTVDETLPFASYHAAGRTMDWLIPALYSIDHAYDNLGIRPEDFDNPDSEWAPFQIERGDPEVEKAIESLQQVIEEVRADNAYADKFPHERDYVLDGLQGTLDKFASQSISAGYIQASFERLRMLGRRFAGTVRETTIATAKAALMEFGKKHFGQVLDHIWRWLF</sequence>
<organism evidence="1 2">
    <name type="scientific">Bradyrhizobium zhanjiangense</name>
    <dbReference type="NCBI Taxonomy" id="1325107"/>
    <lineage>
        <taxon>Bacteria</taxon>
        <taxon>Pseudomonadati</taxon>
        <taxon>Pseudomonadota</taxon>
        <taxon>Alphaproteobacteria</taxon>
        <taxon>Hyphomicrobiales</taxon>
        <taxon>Nitrobacteraceae</taxon>
        <taxon>Bradyrhizobium</taxon>
    </lineage>
</organism>